<reference evidence="2 3" key="1">
    <citation type="submission" date="2017-02" db="EMBL/GenBank/DDBJ databases">
        <authorList>
            <person name="Peterson S.W."/>
        </authorList>
    </citation>
    <scope>NUCLEOTIDE SEQUENCE [LARGE SCALE GENOMIC DNA]</scope>
    <source>
        <strain evidence="2 3">DSM 22335</strain>
    </source>
</reference>
<protein>
    <recommendedName>
        <fullName evidence="4">ABC-type branched-chain amino acid transport system, substrate-binding protein</fullName>
    </recommendedName>
</protein>
<dbReference type="SUPFAM" id="SSF53822">
    <property type="entry name" value="Periplasmic binding protein-like I"/>
    <property type="match status" value="1"/>
</dbReference>
<dbReference type="AlphaFoldDB" id="A0A1T4QJA9"/>
<dbReference type="OrthoDB" id="2149800at2"/>
<keyword evidence="1" id="KW-0732">Signal</keyword>
<feature type="chain" id="PRO_5013227710" description="ABC-type branched-chain amino acid transport system, substrate-binding protein" evidence="1">
    <location>
        <begin position="22"/>
        <end position="392"/>
    </location>
</feature>
<evidence type="ECO:0000313" key="2">
    <source>
        <dbReference type="EMBL" id="SKA03774.1"/>
    </source>
</evidence>
<feature type="signal peptide" evidence="1">
    <location>
        <begin position="1"/>
        <end position="21"/>
    </location>
</feature>
<dbReference type="EMBL" id="FUWH01000008">
    <property type="protein sequence ID" value="SKA03774.1"/>
    <property type="molecule type" value="Genomic_DNA"/>
</dbReference>
<keyword evidence="3" id="KW-1185">Reference proteome</keyword>
<proteinExistence type="predicted"/>
<sequence>MRHTRTLLLLCCLLLPFIVLKAQQPQTAKLKVAVFAPVYLDSVFTGDTFRPANSNSLPRYMLPGLDFYNGVMLAIDSLNTEQVPVQVLFYDTKSATVPLENMLESPEMNGTSLIIASFNARNEVKPVADYALRNNIPLLSSTYPNDGGVEGNPFFVLLNPTLRTHCEGLYRYLQRIYPTSSMVMFRKKGAAEDMIQSIFGEMARNTQGVPLKIKTVELPDSFTTAQVTGYLDSNRQNIVICGSLNETFGLSLTRSLNEARSSYRSIAAGMPTWDALKDIDKGIEIIYSTPYNYLRTDKEGLSFTTKYRNRYAGRPSDMAFKGFESMYHFTKLLVKHQSALINNLSDNSFKLFNEFNVQPVRISAANPMPAYLENKKLYFVRKIDGQIKSVSP</sequence>
<dbReference type="Gene3D" id="3.40.50.2300">
    <property type="match status" value="2"/>
</dbReference>
<organism evidence="2 3">
    <name type="scientific">Sediminibacterium ginsengisoli</name>
    <dbReference type="NCBI Taxonomy" id="413434"/>
    <lineage>
        <taxon>Bacteria</taxon>
        <taxon>Pseudomonadati</taxon>
        <taxon>Bacteroidota</taxon>
        <taxon>Chitinophagia</taxon>
        <taxon>Chitinophagales</taxon>
        <taxon>Chitinophagaceae</taxon>
        <taxon>Sediminibacterium</taxon>
    </lineage>
</organism>
<gene>
    <name evidence="2" type="ORF">SAMN04488132_108165</name>
</gene>
<accession>A0A1T4QJA9</accession>
<evidence type="ECO:0008006" key="4">
    <source>
        <dbReference type="Google" id="ProtNLM"/>
    </source>
</evidence>
<dbReference type="Proteomes" id="UP000190888">
    <property type="component" value="Unassembled WGS sequence"/>
</dbReference>
<evidence type="ECO:0000313" key="3">
    <source>
        <dbReference type="Proteomes" id="UP000190888"/>
    </source>
</evidence>
<dbReference type="RefSeq" id="WP_078832087.1">
    <property type="nucleotide sequence ID" value="NZ_FUWH01000008.1"/>
</dbReference>
<evidence type="ECO:0000256" key="1">
    <source>
        <dbReference type="SAM" id="SignalP"/>
    </source>
</evidence>
<dbReference type="InterPro" id="IPR028082">
    <property type="entry name" value="Peripla_BP_I"/>
</dbReference>
<name>A0A1T4QJA9_9BACT</name>
<dbReference type="STRING" id="413434.SAMN04488132_108165"/>